<protein>
    <submittedName>
        <fullName evidence="4">Pentatricopeptide repeat-containing protein At5g09950</fullName>
    </submittedName>
</protein>
<dbReference type="InterPro" id="IPR011990">
    <property type="entry name" value="TPR-like_helical_dom_sf"/>
</dbReference>
<dbReference type="PANTHER" id="PTHR47926">
    <property type="entry name" value="PENTATRICOPEPTIDE REPEAT-CONTAINING PROTEIN"/>
    <property type="match status" value="1"/>
</dbReference>
<feature type="repeat" description="PPR" evidence="2">
    <location>
        <begin position="559"/>
        <end position="593"/>
    </location>
</feature>
<dbReference type="Gene3D" id="1.25.40.10">
    <property type="entry name" value="Tetratricopeptide repeat domain"/>
    <property type="match status" value="11"/>
</dbReference>
<dbReference type="Proteomes" id="UP000515121">
    <property type="component" value="Unplaced"/>
</dbReference>
<evidence type="ECO:0000313" key="4">
    <source>
        <dbReference type="RefSeq" id="XP_022765896.1"/>
    </source>
</evidence>
<feature type="repeat" description="PPR" evidence="2">
    <location>
        <begin position="1140"/>
        <end position="1174"/>
    </location>
</feature>
<feature type="repeat" description="PPR" evidence="2">
    <location>
        <begin position="1040"/>
        <end position="1074"/>
    </location>
</feature>
<dbReference type="FunFam" id="1.25.40.10:FF:000158">
    <property type="entry name" value="pentatricopeptide repeat-containing protein At2g33680"/>
    <property type="match status" value="1"/>
</dbReference>
<dbReference type="InterPro" id="IPR046960">
    <property type="entry name" value="PPR_At4g14850-like_plant"/>
</dbReference>
<dbReference type="GO" id="GO:0003723">
    <property type="term" value="F:RNA binding"/>
    <property type="evidence" value="ECO:0007669"/>
    <property type="project" value="InterPro"/>
</dbReference>
<dbReference type="FunFam" id="1.25.40.10:FF:000425">
    <property type="entry name" value="Pentatricopeptide repeat-containing protein At3g26540"/>
    <property type="match status" value="1"/>
</dbReference>
<sequence>MAVSAASILNRLLQLKNLKPQSQSNSLKSITGSILNHLKSGRLQQAVSVLFASPEPFPYSLYAHLFYLCSVKKAIVEARKLESHLVTFSPLPPVFLLNRAIETYGKCGCLVDARELFDEMPERDGGSWNSMIMAYARNGFHEKALCLFSEMSREGILPNEISFACVLGSCGVVLELGLSRQVHAMVVKYGYCKNVILGSSIVDVYGKCGAISDARQMFDEIENPTDVSWNVIVRRYLEVGDGKEAVFMFFKMFQENVRPLNFTFSNALVACSSLSALKEGMQIHGVLIKINFEKDKVVSSSLINMYVKCGSLESARTIFDKLVYKDLISWTAIMSGYAMSGRSKEARELFNIMPERNVISWNAMLAGYIRLFQWEDALEFVFLMRRMTEGIDHVTLVLILKVCAGLSDVEMGKQVHGFVYRNGFFSNSFVGNALLDMYGKCGTLNSARVWFYQMSQGRDAVSWNALLTSYAQHQRSEQAITFFSEMQWESKPSKFVFGTLLAACGNIFALNQGKQIHGFMVRNGYELNMVIRGALVGMYCKCRCVLYALIIFKEADSRDVVLWNIMIFGFCHNGKGREALELIDLMDEEGVKPDHVTFHGILLACICEHEAELGKQYFNSMSNEYCIIPRMEHYECMIELYRRCGCMEELEKFIKNMPFVPTVAMLTRVFDACKKHGAVRFGEWAAELHNQLNPSTPLRFELENRRKIETAHQIFLLCVGNKETFAPCMRPFLKPIYWSQKPFTSHYTNLIKHSLSLKSIKFSQTIHAQLIKFGFNGITFLGNLFVDLYFKVGSFNDASKVFDDINDKNIISWNIWLNGLLKSGHFKQACLVFDGMPERDVVSWNSMISGCGLMGFWGYGLEVFKEMQNFGVRPSKFTFSILTTFVSCASQAKEIHCKMITSGVGLSDLVIGNSLIDMYGKLGLLEYAYGVFFSMKEVDVVSWNSLISVCCKSGYADLALKQFDQMRLAGYLPDEFTVSKVITVCTNLRNLDRGKQIFALSVKVGFISNSIVSSALIDLFSKCNILEDSVQLFEEVEYWDSVLCNSMISSYARHGSQDDALLLFQLAMREDCRPTEFMLSSALSCVTILSVEQGYQLHSLVIKSGFESESIVASSLVDMYSKIGSIDSAMLIFSEIHVKDLISWNTLIMGLAHNGRVVETLELFKKLLREGPAPDRITLAGVLLACRYGAFVDVGMSIFLSMQEEFGVMPCDEHYACVVDLLFHAGKFKEAFDTLEAMPFEPSFLVWESLVLATATYADLNLTERVAEKMIELKPQSSLPYLVLSRAYEMRGRWEGMIRVRKAMKQGLKKIIGCSWIGIKNHIFMFEADQLQHEGGKDLFLMLELLTWDLEEKGGIHIHHKTECAEWSKIEIELENCKTQALIC</sequence>
<dbReference type="Pfam" id="PF13041">
    <property type="entry name" value="PPR_2"/>
    <property type="match status" value="4"/>
</dbReference>
<dbReference type="Pfam" id="PF01535">
    <property type="entry name" value="PPR"/>
    <property type="match status" value="9"/>
</dbReference>
<dbReference type="KEGG" id="dzi:111310746"/>
<dbReference type="OrthoDB" id="731210at2759"/>
<name>A0A6P6AM11_DURZI</name>
<feature type="repeat" description="PPR" evidence="2">
    <location>
        <begin position="840"/>
        <end position="874"/>
    </location>
</feature>
<dbReference type="InterPro" id="IPR002885">
    <property type="entry name" value="PPR_rpt"/>
</dbReference>
<dbReference type="PROSITE" id="PS51375">
    <property type="entry name" value="PPR"/>
    <property type="match status" value="10"/>
</dbReference>
<dbReference type="PANTHER" id="PTHR47926:SF479">
    <property type="entry name" value="PENTACOTRIPEPTIDE-REPEAT REGION OF PRORP DOMAIN-CONTAINING PROTEIN"/>
    <property type="match status" value="1"/>
</dbReference>
<dbReference type="GO" id="GO:0099402">
    <property type="term" value="P:plant organ development"/>
    <property type="evidence" value="ECO:0007669"/>
    <property type="project" value="UniProtKB-ARBA"/>
</dbReference>
<evidence type="ECO:0000313" key="3">
    <source>
        <dbReference type="Proteomes" id="UP000515121"/>
    </source>
</evidence>
<dbReference type="Pfam" id="PF20431">
    <property type="entry name" value="E_motif"/>
    <property type="match status" value="1"/>
</dbReference>
<organism evidence="3 4">
    <name type="scientific">Durio zibethinus</name>
    <name type="common">Durian</name>
    <dbReference type="NCBI Taxonomy" id="66656"/>
    <lineage>
        <taxon>Eukaryota</taxon>
        <taxon>Viridiplantae</taxon>
        <taxon>Streptophyta</taxon>
        <taxon>Embryophyta</taxon>
        <taxon>Tracheophyta</taxon>
        <taxon>Spermatophyta</taxon>
        <taxon>Magnoliopsida</taxon>
        <taxon>eudicotyledons</taxon>
        <taxon>Gunneridae</taxon>
        <taxon>Pentapetalae</taxon>
        <taxon>rosids</taxon>
        <taxon>malvids</taxon>
        <taxon>Malvales</taxon>
        <taxon>Malvaceae</taxon>
        <taxon>Helicteroideae</taxon>
        <taxon>Durio</taxon>
    </lineage>
</organism>
<proteinExistence type="predicted"/>
<feature type="repeat" description="PPR" evidence="2">
    <location>
        <begin position="809"/>
        <end position="839"/>
    </location>
</feature>
<evidence type="ECO:0000256" key="2">
    <source>
        <dbReference type="PROSITE-ProRule" id="PRU00708"/>
    </source>
</evidence>
<keyword evidence="1" id="KW-0677">Repeat</keyword>
<dbReference type="FunFam" id="1.25.40.10:FF:000285">
    <property type="entry name" value="Pentatricopeptide repeat-containing protein, chloroplastic"/>
    <property type="match status" value="1"/>
</dbReference>
<feature type="repeat" description="PPR" evidence="2">
    <location>
        <begin position="124"/>
        <end position="158"/>
    </location>
</feature>
<gene>
    <name evidence="4" type="primary">LOC111310746</name>
</gene>
<dbReference type="InterPro" id="IPR046848">
    <property type="entry name" value="E_motif"/>
</dbReference>
<accession>A0A6P6AM11</accession>
<feature type="repeat" description="PPR" evidence="2">
    <location>
        <begin position="939"/>
        <end position="973"/>
    </location>
</feature>
<dbReference type="FunFam" id="1.25.40.10:FF:001093">
    <property type="entry name" value="Pentatricopeptide repeat-containing protein At2g34400"/>
    <property type="match status" value="1"/>
</dbReference>
<feature type="repeat" description="PPR" evidence="2">
    <location>
        <begin position="225"/>
        <end position="259"/>
    </location>
</feature>
<dbReference type="FunFam" id="1.25.40.10:FF:000442">
    <property type="entry name" value="Pentatricopeptide repeat-containing protein At3g49710"/>
    <property type="match status" value="1"/>
</dbReference>
<dbReference type="GeneID" id="111310746"/>
<dbReference type="GO" id="GO:0009451">
    <property type="term" value="P:RNA modification"/>
    <property type="evidence" value="ECO:0007669"/>
    <property type="project" value="InterPro"/>
</dbReference>
<dbReference type="NCBIfam" id="TIGR00756">
    <property type="entry name" value="PPR"/>
    <property type="match status" value="9"/>
</dbReference>
<reference evidence="4" key="1">
    <citation type="submission" date="2025-08" db="UniProtKB">
        <authorList>
            <consortium name="RefSeq"/>
        </authorList>
    </citation>
    <scope>IDENTIFICATION</scope>
    <source>
        <tissue evidence="4">Fruit stalk</tissue>
    </source>
</reference>
<dbReference type="RefSeq" id="XP_022765896.1">
    <property type="nucleotide sequence ID" value="XM_022910161.1"/>
</dbReference>
<keyword evidence="3" id="KW-1185">Reference proteome</keyword>
<feature type="repeat" description="PPR" evidence="2">
    <location>
        <begin position="326"/>
        <end position="360"/>
    </location>
</feature>
<evidence type="ECO:0000256" key="1">
    <source>
        <dbReference type="ARBA" id="ARBA00022737"/>
    </source>
</evidence>
<feature type="repeat" description="PPR" evidence="2">
    <location>
        <begin position="459"/>
        <end position="493"/>
    </location>
</feature>